<reference evidence="3 4" key="1">
    <citation type="journal article" date="2016" name="Sci. Rep.">
        <title>Peltaster fructicola genome reveals evolution from an invasive phytopathogen to an ectophytic parasite.</title>
        <authorList>
            <person name="Xu C."/>
            <person name="Chen H."/>
            <person name="Gleason M.L."/>
            <person name="Xu J.R."/>
            <person name="Liu H."/>
            <person name="Zhang R."/>
            <person name="Sun G."/>
        </authorList>
    </citation>
    <scope>NUCLEOTIDE SEQUENCE [LARGE SCALE GENOMIC DNA]</scope>
    <source>
        <strain evidence="3 4">LNHT1506</strain>
    </source>
</reference>
<dbReference type="PROSITE" id="PS51035">
    <property type="entry name" value="BAG"/>
    <property type="match status" value="1"/>
</dbReference>
<dbReference type="GO" id="GO:0051087">
    <property type="term" value="F:protein-folding chaperone binding"/>
    <property type="evidence" value="ECO:0007669"/>
    <property type="project" value="InterPro"/>
</dbReference>
<evidence type="ECO:0000313" key="4">
    <source>
        <dbReference type="Proteomes" id="UP000503462"/>
    </source>
</evidence>
<feature type="region of interest" description="Disordered" evidence="1">
    <location>
        <begin position="40"/>
        <end position="64"/>
    </location>
</feature>
<accession>A0A6H0XLE5</accession>
<proteinExistence type="predicted"/>
<sequence length="297" mass="32967">MSWLRFNNLSRLSPFTRTQGSSTVSDADFSYITNEDLQRHAKQTEAEQTDAGQASSPDLGQERDTDVITLRDKRNEYSVHFPAYSIAQGELRIKAVREAAARKLNVDPGKVKLLHKGRNLKDDRLQARAEGLRSGSELLCSIDDPNYLSDLDDSEDGGSELTKKQRNRNNRNRKKKTRADGDESLGVPPAQSRGPSPGASTGTSTPLTAKDKLNALRATLQSYDQDVQAFLRHPPADPAKRDFERKRLSETLLTQVLLKTDAIESEGDPTARTNRKELVKDVQDVLKSLDEAHGGQT</sequence>
<feature type="region of interest" description="Disordered" evidence="1">
    <location>
        <begin position="150"/>
        <end position="207"/>
    </location>
</feature>
<dbReference type="InterPro" id="IPR003103">
    <property type="entry name" value="BAG_domain"/>
</dbReference>
<name>A0A6H0XLE5_9PEZI</name>
<dbReference type="SUPFAM" id="SSF63491">
    <property type="entry name" value="BAG domain"/>
    <property type="match status" value="1"/>
</dbReference>
<keyword evidence="4" id="KW-1185">Reference proteome</keyword>
<evidence type="ECO:0000313" key="3">
    <source>
        <dbReference type="EMBL" id="QIW95447.1"/>
    </source>
</evidence>
<dbReference type="Gene3D" id="1.20.58.120">
    <property type="entry name" value="BAG domain"/>
    <property type="match status" value="1"/>
</dbReference>
<dbReference type="OrthoDB" id="417450at2759"/>
<evidence type="ECO:0000256" key="1">
    <source>
        <dbReference type="SAM" id="MobiDB-lite"/>
    </source>
</evidence>
<dbReference type="InterPro" id="IPR036533">
    <property type="entry name" value="BAG_dom_sf"/>
</dbReference>
<feature type="compositionally biased region" description="Polar residues" evidence="1">
    <location>
        <begin position="198"/>
        <end position="207"/>
    </location>
</feature>
<gene>
    <name evidence="3" type="ORF">AMS68_000965</name>
</gene>
<feature type="compositionally biased region" description="Basic residues" evidence="1">
    <location>
        <begin position="164"/>
        <end position="177"/>
    </location>
</feature>
<dbReference type="Pfam" id="PF02179">
    <property type="entry name" value="BAG"/>
    <property type="match status" value="1"/>
</dbReference>
<dbReference type="SMART" id="SM00264">
    <property type="entry name" value="BAG"/>
    <property type="match status" value="1"/>
</dbReference>
<protein>
    <recommendedName>
        <fullName evidence="2">BAG domain-containing protein</fullName>
    </recommendedName>
</protein>
<dbReference type="Gene3D" id="3.10.20.90">
    <property type="entry name" value="Phosphatidylinositol 3-kinase Catalytic Subunit, Chain A, domain 1"/>
    <property type="match status" value="1"/>
</dbReference>
<feature type="domain" description="BAG" evidence="2">
    <location>
        <begin position="224"/>
        <end position="293"/>
    </location>
</feature>
<dbReference type="Proteomes" id="UP000503462">
    <property type="component" value="Chromosome 1"/>
</dbReference>
<evidence type="ECO:0000259" key="2">
    <source>
        <dbReference type="PROSITE" id="PS51035"/>
    </source>
</evidence>
<dbReference type="AlphaFoldDB" id="A0A6H0XLE5"/>
<organism evidence="3 4">
    <name type="scientific">Peltaster fructicola</name>
    <dbReference type="NCBI Taxonomy" id="286661"/>
    <lineage>
        <taxon>Eukaryota</taxon>
        <taxon>Fungi</taxon>
        <taxon>Dikarya</taxon>
        <taxon>Ascomycota</taxon>
        <taxon>Pezizomycotina</taxon>
        <taxon>Dothideomycetes</taxon>
        <taxon>Dothideomycetes incertae sedis</taxon>
        <taxon>Peltaster</taxon>
    </lineage>
</organism>
<dbReference type="EMBL" id="CP051139">
    <property type="protein sequence ID" value="QIW95447.1"/>
    <property type="molecule type" value="Genomic_DNA"/>
</dbReference>